<evidence type="ECO:0000313" key="2">
    <source>
        <dbReference type="EMBL" id="KAK2593001.1"/>
    </source>
</evidence>
<feature type="region of interest" description="Disordered" evidence="1">
    <location>
        <begin position="53"/>
        <end position="73"/>
    </location>
</feature>
<dbReference type="Proteomes" id="UP001251528">
    <property type="component" value="Unassembled WGS sequence"/>
</dbReference>
<keyword evidence="3" id="KW-1185">Reference proteome</keyword>
<accession>A0AAJ0CLK7</accession>
<organism evidence="2 3">
    <name type="scientific">Conoideocrella luteorostrata</name>
    <dbReference type="NCBI Taxonomy" id="1105319"/>
    <lineage>
        <taxon>Eukaryota</taxon>
        <taxon>Fungi</taxon>
        <taxon>Dikarya</taxon>
        <taxon>Ascomycota</taxon>
        <taxon>Pezizomycotina</taxon>
        <taxon>Sordariomycetes</taxon>
        <taxon>Hypocreomycetidae</taxon>
        <taxon>Hypocreales</taxon>
        <taxon>Clavicipitaceae</taxon>
        <taxon>Conoideocrella</taxon>
    </lineage>
</organism>
<comment type="caution">
    <text evidence="2">The sequence shown here is derived from an EMBL/GenBank/DDBJ whole genome shotgun (WGS) entry which is preliminary data.</text>
</comment>
<dbReference type="AlphaFoldDB" id="A0AAJ0CLK7"/>
<dbReference type="EMBL" id="JASWJB010000233">
    <property type="protein sequence ID" value="KAK2593001.1"/>
    <property type="molecule type" value="Genomic_DNA"/>
</dbReference>
<protein>
    <submittedName>
        <fullName evidence="2">Uncharacterized protein</fullName>
    </submittedName>
</protein>
<reference evidence="2" key="1">
    <citation type="submission" date="2023-06" db="EMBL/GenBank/DDBJ databases">
        <title>Conoideocrella luteorostrata (Hypocreales: Clavicipitaceae), a potential biocontrol fungus for elongate hemlock scale in United States Christmas tree production areas.</title>
        <authorList>
            <person name="Barrett H."/>
            <person name="Lovett B."/>
            <person name="Macias A.M."/>
            <person name="Stajich J.E."/>
            <person name="Kasson M.T."/>
        </authorList>
    </citation>
    <scope>NUCLEOTIDE SEQUENCE</scope>
    <source>
        <strain evidence="2">ARSEF 14590</strain>
    </source>
</reference>
<proteinExistence type="predicted"/>
<name>A0AAJ0CLK7_9HYPO</name>
<gene>
    <name evidence="2" type="ORF">QQS21_009291</name>
</gene>
<evidence type="ECO:0000256" key="1">
    <source>
        <dbReference type="SAM" id="MobiDB-lite"/>
    </source>
</evidence>
<sequence length="129" mass="14684">MMNSHKVLCYDPSLQRLSILSESGSFHTQYQPIKIPRLCDTVTLYIDRNLEKQESRRENCQAAKGAQDIPSSKGAPIRYALTRRGSAIRVDDKVATISLRKVQHKSALKRYVPLWGASFKEMRIGSFQT</sequence>
<evidence type="ECO:0000313" key="3">
    <source>
        <dbReference type="Proteomes" id="UP001251528"/>
    </source>
</evidence>